<dbReference type="InterPro" id="IPR050298">
    <property type="entry name" value="Gram-neg_bact_OMP"/>
</dbReference>
<dbReference type="RefSeq" id="WP_060469360.1">
    <property type="nucleotide sequence ID" value="NZ_AP025515.1"/>
</dbReference>
<dbReference type="EMBL" id="LMXU01000032">
    <property type="protein sequence ID" value="KWT99871.1"/>
    <property type="molecule type" value="Genomic_DNA"/>
</dbReference>
<proteinExistence type="predicted"/>
<dbReference type="PANTHER" id="PTHR34501:SF2">
    <property type="entry name" value="OUTER MEMBRANE PORIN F-RELATED"/>
    <property type="match status" value="1"/>
</dbReference>
<dbReference type="GO" id="GO:0015288">
    <property type="term" value="F:porin activity"/>
    <property type="evidence" value="ECO:0007669"/>
    <property type="project" value="InterPro"/>
</dbReference>
<gene>
    <name evidence="6" type="ORF">APQ14_16055</name>
</gene>
<organism evidence="6 7">
    <name type="scientific">Vibrio toranzoniae</name>
    <dbReference type="NCBI Taxonomy" id="1194427"/>
    <lineage>
        <taxon>Bacteria</taxon>
        <taxon>Pseudomonadati</taxon>
        <taxon>Pseudomonadota</taxon>
        <taxon>Gammaproteobacteria</taxon>
        <taxon>Vibrionales</taxon>
        <taxon>Vibrionaceae</taxon>
        <taxon>Vibrio</taxon>
    </lineage>
</organism>
<name>A0A109D6Y3_9VIBR</name>
<dbReference type="Pfam" id="PF13609">
    <property type="entry name" value="Porin_4"/>
    <property type="match status" value="1"/>
</dbReference>
<dbReference type="GeneID" id="300180959"/>
<evidence type="ECO:0000256" key="4">
    <source>
        <dbReference type="SAM" id="SignalP"/>
    </source>
</evidence>
<dbReference type="AlphaFoldDB" id="A0A109D6Y3"/>
<reference evidence="6 7" key="1">
    <citation type="submission" date="2015-11" db="EMBL/GenBank/DDBJ databases">
        <title>Draft WGS of Vibrio toranzoniae.</title>
        <authorList>
            <person name="Lasa A."/>
            <person name="Romalde J.L."/>
        </authorList>
    </citation>
    <scope>NUCLEOTIDE SEQUENCE [LARGE SCALE GENOMIC DNA]</scope>
    <source>
        <strain evidence="6 7">Vb 10.8</strain>
    </source>
</reference>
<dbReference type="Gene3D" id="2.40.160.10">
    <property type="entry name" value="Porin"/>
    <property type="match status" value="1"/>
</dbReference>
<keyword evidence="2 4" id="KW-0732">Signal</keyword>
<evidence type="ECO:0000256" key="3">
    <source>
        <dbReference type="ARBA" id="ARBA00023136"/>
    </source>
</evidence>
<dbReference type="SUPFAM" id="SSF56935">
    <property type="entry name" value="Porins"/>
    <property type="match status" value="1"/>
</dbReference>
<dbReference type="Proteomes" id="UP000057389">
    <property type="component" value="Unassembled WGS sequence"/>
</dbReference>
<evidence type="ECO:0000256" key="1">
    <source>
        <dbReference type="ARBA" id="ARBA00004571"/>
    </source>
</evidence>
<feature type="chain" id="PRO_5007133827" description="Porin domain-containing protein" evidence="4">
    <location>
        <begin position="22"/>
        <end position="334"/>
    </location>
</feature>
<dbReference type="GO" id="GO:0009279">
    <property type="term" value="C:cell outer membrane"/>
    <property type="evidence" value="ECO:0007669"/>
    <property type="project" value="UniProtKB-SubCell"/>
</dbReference>
<dbReference type="OrthoDB" id="6212428at2"/>
<dbReference type="InterPro" id="IPR033900">
    <property type="entry name" value="Gram_neg_porin_domain"/>
</dbReference>
<evidence type="ECO:0000313" key="6">
    <source>
        <dbReference type="EMBL" id="KWT99871.1"/>
    </source>
</evidence>
<protein>
    <recommendedName>
        <fullName evidence="5">Porin domain-containing protein</fullName>
    </recommendedName>
</protein>
<evidence type="ECO:0000313" key="7">
    <source>
        <dbReference type="Proteomes" id="UP000057389"/>
    </source>
</evidence>
<dbReference type="InterPro" id="IPR023614">
    <property type="entry name" value="Porin_dom_sf"/>
</dbReference>
<accession>A0A109D6Y3</accession>
<dbReference type="PANTHER" id="PTHR34501">
    <property type="entry name" value="PROTEIN YDDL-RELATED"/>
    <property type="match status" value="1"/>
</dbReference>
<keyword evidence="7" id="KW-1185">Reference proteome</keyword>
<feature type="signal peptide" evidence="4">
    <location>
        <begin position="1"/>
        <end position="21"/>
    </location>
</feature>
<evidence type="ECO:0000256" key="2">
    <source>
        <dbReference type="ARBA" id="ARBA00022729"/>
    </source>
</evidence>
<comment type="caution">
    <text evidence="6">The sequence shown here is derived from an EMBL/GenBank/DDBJ whole genome shotgun (WGS) entry which is preliminary data.</text>
</comment>
<feature type="domain" description="Porin" evidence="5">
    <location>
        <begin position="8"/>
        <end position="307"/>
    </location>
</feature>
<keyword evidence="3" id="KW-0472">Membrane</keyword>
<dbReference type="CDD" id="cd00342">
    <property type="entry name" value="gram_neg_porins"/>
    <property type="match status" value="1"/>
</dbReference>
<sequence>MKKAVLASAVVAALVSGSSLAATVYSSDGTELKIGGRAEFRGDFIGSGGAEIDGSMKNKSRVRLNVGGNTEINDSLSGFGFYEAEQGVNSSADNDETDNFKQRYMYAGFEGGFGAVSVGRQDTAAAQISEMSDVTIFSGDQKAFINAGDEQVNNTFVYAYDADALSLKASLIAGEDKDTNGYGVSGIYTLPMGLGFGLGYSGNDNGAGNGSATAVIAGINYKMDALYLGATYTMGDLDDKANTEFSGVEIAAKYKLTSQFELAALYQKLEEDASQNVTVDTADFFELTGTYKFNKSIRTYIAYQLNNLDEVKDATTGLTTQGEDTLRLGVRYDF</sequence>
<comment type="subcellular location">
    <subcellularLocation>
        <location evidence="1">Cell outer membrane</location>
        <topology evidence="1">Multi-pass membrane protein</topology>
    </subcellularLocation>
</comment>
<evidence type="ECO:0000259" key="5">
    <source>
        <dbReference type="Pfam" id="PF13609"/>
    </source>
</evidence>